<evidence type="ECO:0000313" key="3">
    <source>
        <dbReference type="Proteomes" id="UP000603708"/>
    </source>
</evidence>
<evidence type="ECO:0000256" key="1">
    <source>
        <dbReference type="SAM" id="MobiDB-lite"/>
    </source>
</evidence>
<feature type="region of interest" description="Disordered" evidence="1">
    <location>
        <begin position="1"/>
        <end position="58"/>
    </location>
</feature>
<proteinExistence type="predicted"/>
<accession>A0A919KYQ5</accession>
<feature type="compositionally biased region" description="Basic and acidic residues" evidence="1">
    <location>
        <begin position="25"/>
        <end position="39"/>
    </location>
</feature>
<reference evidence="2" key="1">
    <citation type="journal article" date="2014" name="Int. J. Syst. Evol. Microbiol.">
        <title>Complete genome sequence of Corynebacterium casei LMG S-19264T (=DSM 44701T), isolated from a smear-ripened cheese.</title>
        <authorList>
            <consortium name="US DOE Joint Genome Institute (JGI-PGF)"/>
            <person name="Walter F."/>
            <person name="Albersmeier A."/>
            <person name="Kalinowski J."/>
            <person name="Ruckert C."/>
        </authorList>
    </citation>
    <scope>NUCLEOTIDE SEQUENCE</scope>
    <source>
        <strain evidence="2">JCM 5069</strain>
    </source>
</reference>
<organism evidence="2 3">
    <name type="scientific">Streptomyces sulfonofaciens</name>
    <dbReference type="NCBI Taxonomy" id="68272"/>
    <lineage>
        <taxon>Bacteria</taxon>
        <taxon>Bacillati</taxon>
        <taxon>Actinomycetota</taxon>
        <taxon>Actinomycetes</taxon>
        <taxon>Kitasatosporales</taxon>
        <taxon>Streptomycetaceae</taxon>
        <taxon>Streptomyces</taxon>
    </lineage>
</organism>
<evidence type="ECO:0000313" key="2">
    <source>
        <dbReference type="EMBL" id="GHH77653.1"/>
    </source>
</evidence>
<sequence>MFPQGRGAVGGVRTGRRTGPTRAVRIPEPRRPGRKDREPPGTWAWTQRRLQGAGEGYR</sequence>
<name>A0A919KYQ5_9ACTN</name>
<dbReference type="Proteomes" id="UP000603708">
    <property type="component" value="Unassembled WGS sequence"/>
</dbReference>
<keyword evidence="3" id="KW-1185">Reference proteome</keyword>
<protein>
    <submittedName>
        <fullName evidence="2">Uncharacterized protein</fullName>
    </submittedName>
</protein>
<gene>
    <name evidence="2" type="ORF">GCM10018793_26280</name>
</gene>
<dbReference type="AlphaFoldDB" id="A0A919KYQ5"/>
<reference evidence="2" key="2">
    <citation type="submission" date="2020-09" db="EMBL/GenBank/DDBJ databases">
        <authorList>
            <person name="Sun Q."/>
            <person name="Ohkuma M."/>
        </authorList>
    </citation>
    <scope>NUCLEOTIDE SEQUENCE</scope>
    <source>
        <strain evidence="2">JCM 5069</strain>
    </source>
</reference>
<dbReference type="EMBL" id="BNCD01000006">
    <property type="protein sequence ID" value="GHH77653.1"/>
    <property type="molecule type" value="Genomic_DNA"/>
</dbReference>
<comment type="caution">
    <text evidence="2">The sequence shown here is derived from an EMBL/GenBank/DDBJ whole genome shotgun (WGS) entry which is preliminary data.</text>
</comment>